<evidence type="ECO:0000256" key="6">
    <source>
        <dbReference type="RuleBase" id="RU362125"/>
    </source>
</evidence>
<keyword evidence="3 6" id="KW-0285">Flavoprotein</keyword>
<dbReference type="InterPro" id="IPR006091">
    <property type="entry name" value="Acyl-CoA_Oxase/DH_mid-dom"/>
</dbReference>
<dbReference type="InterPro" id="IPR046373">
    <property type="entry name" value="Acyl-CoA_Oxase/DH_mid-dom_sf"/>
</dbReference>
<proteinExistence type="inferred from homology"/>
<comment type="caution">
    <text evidence="10">The sequence shown here is derived from an EMBL/GenBank/DDBJ whole genome shotgun (WGS) entry which is preliminary data.</text>
</comment>
<evidence type="ECO:0000259" key="7">
    <source>
        <dbReference type="Pfam" id="PF00441"/>
    </source>
</evidence>
<comment type="cofactor">
    <cofactor evidence="1 6">
        <name>FAD</name>
        <dbReference type="ChEBI" id="CHEBI:57692"/>
    </cofactor>
</comment>
<keyword evidence="5 6" id="KW-0560">Oxidoreductase</keyword>
<dbReference type="Gene3D" id="1.10.540.10">
    <property type="entry name" value="Acyl-CoA dehydrogenase/oxidase, N-terminal domain"/>
    <property type="match status" value="1"/>
</dbReference>
<dbReference type="InterPro" id="IPR037069">
    <property type="entry name" value="AcylCoA_DH/ox_N_sf"/>
</dbReference>
<feature type="domain" description="Acyl-CoA dehydrogenase/oxidase N-terminal" evidence="9">
    <location>
        <begin position="6"/>
        <end position="118"/>
    </location>
</feature>
<dbReference type="Proteomes" id="UP000321058">
    <property type="component" value="Unassembled WGS sequence"/>
</dbReference>
<dbReference type="CDD" id="cd00567">
    <property type="entry name" value="ACAD"/>
    <property type="match status" value="1"/>
</dbReference>
<dbReference type="RefSeq" id="WP_147154178.1">
    <property type="nucleotide sequence ID" value="NZ_BKAJ01000110.1"/>
</dbReference>
<dbReference type="InterPro" id="IPR009100">
    <property type="entry name" value="AcylCoA_DH/oxidase_NM_dom_sf"/>
</dbReference>
<feature type="domain" description="Acyl-CoA dehydrogenase/oxidase C-terminal" evidence="7">
    <location>
        <begin position="226"/>
        <end position="371"/>
    </location>
</feature>
<feature type="domain" description="Acyl-CoA oxidase/dehydrogenase middle" evidence="8">
    <location>
        <begin position="123"/>
        <end position="214"/>
    </location>
</feature>
<comment type="similarity">
    <text evidence="2 6">Belongs to the acyl-CoA dehydrogenase family.</text>
</comment>
<dbReference type="Pfam" id="PF00441">
    <property type="entry name" value="Acyl-CoA_dh_1"/>
    <property type="match status" value="1"/>
</dbReference>
<organism evidence="10 11">
    <name type="scientific">Reyranella soli</name>
    <dbReference type="NCBI Taxonomy" id="1230389"/>
    <lineage>
        <taxon>Bacteria</taxon>
        <taxon>Pseudomonadati</taxon>
        <taxon>Pseudomonadota</taxon>
        <taxon>Alphaproteobacteria</taxon>
        <taxon>Hyphomicrobiales</taxon>
        <taxon>Reyranellaceae</taxon>
        <taxon>Reyranella</taxon>
    </lineage>
</organism>
<sequence>MRFSFTPEQEEFRTSLRRALEARSPTKEVRRLMATDQGFERDGWQKLNQELGLTAIHIPEAYGGAGFGQADLAIVLEEMGRGLLCAPFLSTALAANAILNAATEEQKQALLPAIAAGEKTATLAFSEDDGGNDAEGVAMTATQSGAAWRLEGSKSFVLDGHTADLIVVVARRPGSQGEDGLSFFIVDGNSPGLERKRLKTMDETRKLARLTFNSVEAKILGEAGAGAAPFAKTMQQAAVLLANEMVGGAERLREDALAYTKMRMQFGRSIASFQTTKNKAADMLVDVELAKSAAYYAAAALDEGDDELPALASLAKACAAEAYLQTAIHAVQMHGGIGFTWDNDTHLWFKRAKSSEILFGDANQHRELMMQHWKH</sequence>
<evidence type="ECO:0000259" key="8">
    <source>
        <dbReference type="Pfam" id="PF02770"/>
    </source>
</evidence>
<evidence type="ECO:0000259" key="9">
    <source>
        <dbReference type="Pfam" id="PF02771"/>
    </source>
</evidence>
<dbReference type="Gene3D" id="1.20.140.10">
    <property type="entry name" value="Butyryl-CoA Dehydrogenase, subunit A, domain 3"/>
    <property type="match status" value="1"/>
</dbReference>
<dbReference type="SUPFAM" id="SSF56645">
    <property type="entry name" value="Acyl-CoA dehydrogenase NM domain-like"/>
    <property type="match status" value="1"/>
</dbReference>
<evidence type="ECO:0000256" key="3">
    <source>
        <dbReference type="ARBA" id="ARBA00022630"/>
    </source>
</evidence>
<dbReference type="InterPro" id="IPR009075">
    <property type="entry name" value="AcylCo_DH/oxidase_C"/>
</dbReference>
<dbReference type="PANTHER" id="PTHR43884">
    <property type="entry name" value="ACYL-COA DEHYDROGENASE"/>
    <property type="match status" value="1"/>
</dbReference>
<protein>
    <submittedName>
        <fullName evidence="10">Acyl-CoA dehydrogenase</fullName>
    </submittedName>
</protein>
<evidence type="ECO:0000256" key="2">
    <source>
        <dbReference type="ARBA" id="ARBA00009347"/>
    </source>
</evidence>
<evidence type="ECO:0000313" key="10">
    <source>
        <dbReference type="EMBL" id="GEP58787.1"/>
    </source>
</evidence>
<keyword evidence="4 6" id="KW-0274">FAD</keyword>
<dbReference type="Pfam" id="PF02770">
    <property type="entry name" value="Acyl-CoA_dh_M"/>
    <property type="match status" value="1"/>
</dbReference>
<gene>
    <name evidence="10" type="primary">acd_3</name>
    <name evidence="10" type="ORF">RSO01_59530</name>
</gene>
<dbReference type="OrthoDB" id="7328575at2"/>
<evidence type="ECO:0000256" key="4">
    <source>
        <dbReference type="ARBA" id="ARBA00022827"/>
    </source>
</evidence>
<dbReference type="InterPro" id="IPR013786">
    <property type="entry name" value="AcylCoA_DH/ox_N"/>
</dbReference>
<name>A0A512NIK5_9HYPH</name>
<dbReference type="SUPFAM" id="SSF47203">
    <property type="entry name" value="Acyl-CoA dehydrogenase C-terminal domain-like"/>
    <property type="match status" value="1"/>
</dbReference>
<evidence type="ECO:0000313" key="11">
    <source>
        <dbReference type="Proteomes" id="UP000321058"/>
    </source>
</evidence>
<dbReference type="Gene3D" id="2.40.110.10">
    <property type="entry name" value="Butyryl-CoA Dehydrogenase, subunit A, domain 2"/>
    <property type="match status" value="1"/>
</dbReference>
<evidence type="ECO:0000256" key="1">
    <source>
        <dbReference type="ARBA" id="ARBA00001974"/>
    </source>
</evidence>
<dbReference type="Pfam" id="PF02771">
    <property type="entry name" value="Acyl-CoA_dh_N"/>
    <property type="match status" value="1"/>
</dbReference>
<dbReference type="AlphaFoldDB" id="A0A512NIK5"/>
<evidence type="ECO:0000256" key="5">
    <source>
        <dbReference type="ARBA" id="ARBA00023002"/>
    </source>
</evidence>
<reference evidence="10 11" key="1">
    <citation type="submission" date="2019-07" db="EMBL/GenBank/DDBJ databases">
        <title>Whole genome shotgun sequence of Reyranella soli NBRC 108950.</title>
        <authorList>
            <person name="Hosoyama A."/>
            <person name="Uohara A."/>
            <person name="Ohji S."/>
            <person name="Ichikawa N."/>
        </authorList>
    </citation>
    <scope>NUCLEOTIDE SEQUENCE [LARGE SCALE GENOMIC DNA]</scope>
    <source>
        <strain evidence="10 11">NBRC 108950</strain>
    </source>
</reference>
<dbReference type="GO" id="GO:0050660">
    <property type="term" value="F:flavin adenine dinucleotide binding"/>
    <property type="evidence" value="ECO:0007669"/>
    <property type="project" value="InterPro"/>
</dbReference>
<keyword evidence="11" id="KW-1185">Reference proteome</keyword>
<dbReference type="GO" id="GO:0003995">
    <property type="term" value="F:acyl-CoA dehydrogenase activity"/>
    <property type="evidence" value="ECO:0007669"/>
    <property type="project" value="TreeGrafter"/>
</dbReference>
<dbReference type="PANTHER" id="PTHR43884:SF20">
    <property type="entry name" value="ACYL-COA DEHYDROGENASE FADE28"/>
    <property type="match status" value="1"/>
</dbReference>
<dbReference type="EMBL" id="BKAJ01000110">
    <property type="protein sequence ID" value="GEP58787.1"/>
    <property type="molecule type" value="Genomic_DNA"/>
</dbReference>
<dbReference type="InterPro" id="IPR036250">
    <property type="entry name" value="AcylCo_DH-like_C"/>
</dbReference>
<accession>A0A512NIK5</accession>